<organism evidence="2 3">
    <name type="scientific">Salvia divinorum</name>
    <name type="common">Maria pastora</name>
    <name type="synonym">Diviner's sage</name>
    <dbReference type="NCBI Taxonomy" id="28513"/>
    <lineage>
        <taxon>Eukaryota</taxon>
        <taxon>Viridiplantae</taxon>
        <taxon>Streptophyta</taxon>
        <taxon>Embryophyta</taxon>
        <taxon>Tracheophyta</taxon>
        <taxon>Spermatophyta</taxon>
        <taxon>Magnoliopsida</taxon>
        <taxon>eudicotyledons</taxon>
        <taxon>Gunneridae</taxon>
        <taxon>Pentapetalae</taxon>
        <taxon>asterids</taxon>
        <taxon>lamiids</taxon>
        <taxon>Lamiales</taxon>
        <taxon>Lamiaceae</taxon>
        <taxon>Nepetoideae</taxon>
        <taxon>Mentheae</taxon>
        <taxon>Salviinae</taxon>
        <taxon>Salvia</taxon>
        <taxon>Salvia subgen. Calosphace</taxon>
    </lineage>
</organism>
<evidence type="ECO:0000313" key="2">
    <source>
        <dbReference type="EMBL" id="KAL1551160.1"/>
    </source>
</evidence>
<dbReference type="InterPro" id="IPR039926">
    <property type="entry name" value="Egg_app_1"/>
</dbReference>
<proteinExistence type="predicted"/>
<dbReference type="PANTHER" id="PTHR33333:SF46">
    <property type="entry name" value="LOW QUALITY PROTEIN: GLYCINE-RICH PROTEIN DOT1"/>
    <property type="match status" value="1"/>
</dbReference>
<keyword evidence="1" id="KW-1133">Transmembrane helix</keyword>
<dbReference type="Proteomes" id="UP001567538">
    <property type="component" value="Unassembled WGS sequence"/>
</dbReference>
<accession>A0ABD1H416</accession>
<protein>
    <submittedName>
        <fullName evidence="2">Uncharacterized protein</fullName>
    </submittedName>
</protein>
<sequence>MGLEEAMQFVVEKLKEALLAVENFGGEALAWFDGVFPPGTRADTVSHWFRVALPWIIAAVALTVLFYFCRCCCRCCCGGGGRRVRMMKAPGRNCTMPRNDFESNPRRYFRNLRASPGDHLC</sequence>
<keyword evidence="1" id="KW-0472">Membrane</keyword>
<comment type="caution">
    <text evidence="2">The sequence shown here is derived from an EMBL/GenBank/DDBJ whole genome shotgun (WGS) entry which is preliminary data.</text>
</comment>
<name>A0ABD1H416_SALDI</name>
<keyword evidence="1" id="KW-0812">Transmembrane</keyword>
<evidence type="ECO:0000313" key="3">
    <source>
        <dbReference type="Proteomes" id="UP001567538"/>
    </source>
</evidence>
<dbReference type="PANTHER" id="PTHR33333">
    <property type="entry name" value="ERYTHROCYTE MEMBRANE PROTEIN 1-LIKE"/>
    <property type="match status" value="1"/>
</dbReference>
<dbReference type="AlphaFoldDB" id="A0ABD1H416"/>
<evidence type="ECO:0000256" key="1">
    <source>
        <dbReference type="SAM" id="Phobius"/>
    </source>
</evidence>
<feature type="transmembrane region" description="Helical" evidence="1">
    <location>
        <begin position="48"/>
        <end position="68"/>
    </location>
</feature>
<keyword evidence="3" id="KW-1185">Reference proteome</keyword>
<gene>
    <name evidence="2" type="ORF">AAHA92_19038</name>
</gene>
<dbReference type="EMBL" id="JBEAFC010000007">
    <property type="protein sequence ID" value="KAL1551160.1"/>
    <property type="molecule type" value="Genomic_DNA"/>
</dbReference>
<reference evidence="2 3" key="1">
    <citation type="submission" date="2024-06" db="EMBL/GenBank/DDBJ databases">
        <title>A chromosome level genome sequence of Diviner's sage (Salvia divinorum).</title>
        <authorList>
            <person name="Ford S.A."/>
            <person name="Ro D.-K."/>
            <person name="Ness R.W."/>
            <person name="Phillips M.A."/>
        </authorList>
    </citation>
    <scope>NUCLEOTIDE SEQUENCE [LARGE SCALE GENOMIC DNA]</scope>
    <source>
        <strain evidence="2">SAF-2024a</strain>
        <tissue evidence="2">Leaf</tissue>
    </source>
</reference>